<keyword evidence="1" id="KW-0378">Hydrolase</keyword>
<dbReference type="Pfam" id="PF12697">
    <property type="entry name" value="Abhydrolase_6"/>
    <property type="match status" value="1"/>
</dbReference>
<keyword evidence="4" id="KW-1185">Reference proteome</keyword>
<comment type="caution">
    <text evidence="3">The sequence shown here is derived from an EMBL/GenBank/DDBJ whole genome shotgun (WGS) entry which is preliminary data.</text>
</comment>
<dbReference type="PANTHER" id="PTHR43798:SF31">
    <property type="entry name" value="AB HYDROLASE SUPERFAMILY PROTEIN YCLE"/>
    <property type="match status" value="1"/>
</dbReference>
<dbReference type="SUPFAM" id="SSF53474">
    <property type="entry name" value="alpha/beta-Hydrolases"/>
    <property type="match status" value="1"/>
</dbReference>
<dbReference type="GO" id="GO:0016020">
    <property type="term" value="C:membrane"/>
    <property type="evidence" value="ECO:0007669"/>
    <property type="project" value="TreeGrafter"/>
</dbReference>
<dbReference type="RefSeq" id="WP_162850804.1">
    <property type="nucleotide sequence ID" value="NZ_BAAARP010000002.1"/>
</dbReference>
<dbReference type="EMBL" id="SOAM01000002">
    <property type="protein sequence ID" value="TDS77119.1"/>
    <property type="molecule type" value="Genomic_DNA"/>
</dbReference>
<protein>
    <submittedName>
        <fullName evidence="3">Pimeloyl-ACP methyl ester carboxylesterase</fullName>
    </submittedName>
</protein>
<dbReference type="Proteomes" id="UP000295344">
    <property type="component" value="Unassembled WGS sequence"/>
</dbReference>
<dbReference type="AlphaFoldDB" id="A0A4R7FL79"/>
<dbReference type="GO" id="GO:0016787">
    <property type="term" value="F:hydrolase activity"/>
    <property type="evidence" value="ECO:0007669"/>
    <property type="project" value="UniProtKB-KW"/>
</dbReference>
<dbReference type="Gene3D" id="3.40.50.1820">
    <property type="entry name" value="alpha/beta hydrolase"/>
    <property type="match status" value="1"/>
</dbReference>
<name>A0A4R7FL79_9MICO</name>
<dbReference type="InterPro" id="IPR000073">
    <property type="entry name" value="AB_hydrolase_1"/>
</dbReference>
<dbReference type="InterPro" id="IPR029058">
    <property type="entry name" value="AB_hydrolase_fold"/>
</dbReference>
<evidence type="ECO:0000259" key="2">
    <source>
        <dbReference type="Pfam" id="PF12697"/>
    </source>
</evidence>
<feature type="domain" description="AB hydrolase-1" evidence="2">
    <location>
        <begin position="6"/>
        <end position="242"/>
    </location>
</feature>
<accession>A0A4R7FL79</accession>
<organism evidence="3 4">
    <name type="scientific">Amnibacterium kyonggiense</name>
    <dbReference type="NCBI Taxonomy" id="595671"/>
    <lineage>
        <taxon>Bacteria</taxon>
        <taxon>Bacillati</taxon>
        <taxon>Actinomycetota</taxon>
        <taxon>Actinomycetes</taxon>
        <taxon>Micrococcales</taxon>
        <taxon>Microbacteriaceae</taxon>
        <taxon>Amnibacterium</taxon>
    </lineage>
</organism>
<evidence type="ECO:0000313" key="4">
    <source>
        <dbReference type="Proteomes" id="UP000295344"/>
    </source>
</evidence>
<reference evidence="3 4" key="1">
    <citation type="submission" date="2019-03" db="EMBL/GenBank/DDBJ databases">
        <title>Genomic Encyclopedia of Archaeal and Bacterial Type Strains, Phase II (KMG-II): from individual species to whole genera.</title>
        <authorList>
            <person name="Goeker M."/>
        </authorList>
    </citation>
    <scope>NUCLEOTIDE SEQUENCE [LARGE SCALE GENOMIC DNA]</scope>
    <source>
        <strain evidence="3 4">DSM 24782</strain>
    </source>
</reference>
<gene>
    <name evidence="3" type="ORF">CLV52_2059</name>
</gene>
<sequence length="457" mass="48513">MGGPTLFLLHGLGLSSRSWDGVVAALGAGVEVVALDLPGHGEHAASSAITLQESAEWVAARIREREPDEWLVAGHSMGGKIAALVTAWGERGEHGLIPPTGLVLVDASTPSPEPMSEQRRTAMEAWWADGTISEADAAAYIAANLAGPAVPEGVRATAIADVRRTSRTAWLEWLRRGSLEDRSADVGVLRTPAVVIVGAEDPDLGAPNQERLTLPHVPGAPVHEVDGAGHDALLEQPAEVARFIAGHVREVAGRAPLPGAFARLIASDRVSARTRRVMLARLGEPGDAPRALTPAQRSLLGAVLARVLPQRGVHLDLAGRIDAALATGGGDGWRYAELPPDAEAWRRGLDTIAGEVPDFGVLDAAAQDAVLDRIDAGALGSDAEGRLTADRMTLWLRDVQAEAVRTWLAHPAAQAWIRYDGFADGGDNERKQGFTTTHAGEWEAWQRDWRTGKELQA</sequence>
<dbReference type="InterPro" id="IPR050266">
    <property type="entry name" value="AB_hydrolase_sf"/>
</dbReference>
<proteinExistence type="predicted"/>
<dbReference type="PANTHER" id="PTHR43798">
    <property type="entry name" value="MONOACYLGLYCEROL LIPASE"/>
    <property type="match status" value="1"/>
</dbReference>
<evidence type="ECO:0000313" key="3">
    <source>
        <dbReference type="EMBL" id="TDS77119.1"/>
    </source>
</evidence>
<evidence type="ECO:0000256" key="1">
    <source>
        <dbReference type="ARBA" id="ARBA00022801"/>
    </source>
</evidence>